<gene>
    <name evidence="2" type="ORF">Spb1_07980</name>
</gene>
<dbReference type="OrthoDB" id="215812at2"/>
<reference evidence="2 3" key="1">
    <citation type="submission" date="2019-02" db="EMBL/GenBank/DDBJ databases">
        <title>Deep-cultivation of Planctomycetes and their phenomic and genomic characterization uncovers novel biology.</title>
        <authorList>
            <person name="Wiegand S."/>
            <person name="Jogler M."/>
            <person name="Boedeker C."/>
            <person name="Pinto D."/>
            <person name="Vollmers J."/>
            <person name="Rivas-Marin E."/>
            <person name="Kohn T."/>
            <person name="Peeters S.H."/>
            <person name="Heuer A."/>
            <person name="Rast P."/>
            <person name="Oberbeckmann S."/>
            <person name="Bunk B."/>
            <person name="Jeske O."/>
            <person name="Meyerdierks A."/>
            <person name="Storesund J.E."/>
            <person name="Kallscheuer N."/>
            <person name="Luecker S."/>
            <person name="Lage O.M."/>
            <person name="Pohl T."/>
            <person name="Merkel B.J."/>
            <person name="Hornburger P."/>
            <person name="Mueller R.-W."/>
            <person name="Bruemmer F."/>
            <person name="Labrenz M."/>
            <person name="Spormann A.M."/>
            <person name="Op den Camp H."/>
            <person name="Overmann J."/>
            <person name="Amann R."/>
            <person name="Jetten M.S.M."/>
            <person name="Mascher T."/>
            <person name="Medema M.H."/>
            <person name="Devos D.P."/>
            <person name="Kaster A.-K."/>
            <person name="Ovreas L."/>
            <person name="Rohde M."/>
            <person name="Galperin M.Y."/>
            <person name="Jogler C."/>
        </authorList>
    </citation>
    <scope>NUCLEOTIDE SEQUENCE [LARGE SCALE GENOMIC DNA]</scope>
    <source>
        <strain evidence="2 3">Spb1</strain>
    </source>
</reference>
<dbReference type="PROSITE" id="PS51257">
    <property type="entry name" value="PROKAR_LIPOPROTEIN"/>
    <property type="match status" value="1"/>
</dbReference>
<evidence type="ECO:0000256" key="1">
    <source>
        <dbReference type="SAM" id="MobiDB-lite"/>
    </source>
</evidence>
<protein>
    <submittedName>
        <fullName evidence="2">Uncharacterized protein</fullName>
    </submittedName>
</protein>
<dbReference type="AlphaFoldDB" id="A0A518GJZ9"/>
<accession>A0A518GJZ9</accession>
<sequence length="160" mass="17474">MRHAVFSIMLLPALSSLILFGLSGCQCCRLYNPYADVIDDVSDHEGNAQVFWSPRWDLTRIGKADWCGTKCVVCGGCKERCQEEGSYTPPCRCHPYPQAYPYVYPNDALQRTQWQEVPPAGGVTPMPVPPSPAQSVSPAQPAIPPVPGVSPPAALQPYDQ</sequence>
<proteinExistence type="predicted"/>
<dbReference type="Proteomes" id="UP000315349">
    <property type="component" value="Chromosome"/>
</dbReference>
<organism evidence="2 3">
    <name type="scientific">Planctopirus ephydatiae</name>
    <dbReference type="NCBI Taxonomy" id="2528019"/>
    <lineage>
        <taxon>Bacteria</taxon>
        <taxon>Pseudomonadati</taxon>
        <taxon>Planctomycetota</taxon>
        <taxon>Planctomycetia</taxon>
        <taxon>Planctomycetales</taxon>
        <taxon>Planctomycetaceae</taxon>
        <taxon>Planctopirus</taxon>
    </lineage>
</organism>
<feature type="compositionally biased region" description="Pro residues" evidence="1">
    <location>
        <begin position="141"/>
        <end position="150"/>
    </location>
</feature>
<evidence type="ECO:0000313" key="3">
    <source>
        <dbReference type="Proteomes" id="UP000315349"/>
    </source>
</evidence>
<keyword evidence="3" id="KW-1185">Reference proteome</keyword>
<feature type="region of interest" description="Disordered" evidence="1">
    <location>
        <begin position="117"/>
        <end position="160"/>
    </location>
</feature>
<dbReference type="KEGG" id="peh:Spb1_07980"/>
<dbReference type="EMBL" id="CP036299">
    <property type="protein sequence ID" value="QDV28932.1"/>
    <property type="molecule type" value="Genomic_DNA"/>
</dbReference>
<evidence type="ECO:0000313" key="2">
    <source>
        <dbReference type="EMBL" id="QDV28932.1"/>
    </source>
</evidence>
<name>A0A518GJZ9_9PLAN</name>
<dbReference type="RefSeq" id="WP_145296070.1">
    <property type="nucleotide sequence ID" value="NZ_CP036299.1"/>
</dbReference>